<dbReference type="InterPro" id="IPR026000">
    <property type="entry name" value="Apc5_dom"/>
</dbReference>
<feature type="chain" id="PRO_5040453308" description="Anaphase-promoting complex subunit 5" evidence="9">
    <location>
        <begin position="23"/>
        <end position="803"/>
    </location>
</feature>
<dbReference type="Pfam" id="PF12862">
    <property type="entry name" value="ANAPC5"/>
    <property type="match status" value="1"/>
</dbReference>
<dbReference type="SUPFAM" id="SSF48452">
    <property type="entry name" value="TPR-like"/>
    <property type="match status" value="2"/>
</dbReference>
<dbReference type="GO" id="GO:0031145">
    <property type="term" value="P:anaphase-promoting complex-dependent catabolic process"/>
    <property type="evidence" value="ECO:0007669"/>
    <property type="project" value="TreeGrafter"/>
</dbReference>
<feature type="signal peptide" evidence="9">
    <location>
        <begin position="1"/>
        <end position="22"/>
    </location>
</feature>
<evidence type="ECO:0000256" key="2">
    <source>
        <dbReference type="ARBA" id="ARBA00016066"/>
    </source>
</evidence>
<evidence type="ECO:0000256" key="7">
    <source>
        <dbReference type="ARBA" id="ARBA00031069"/>
    </source>
</evidence>
<evidence type="ECO:0000313" key="11">
    <source>
        <dbReference type="EMBL" id="KAG5664306.1"/>
    </source>
</evidence>
<comment type="similarity">
    <text evidence="1">Belongs to the APC5 family.</text>
</comment>
<protein>
    <recommendedName>
        <fullName evidence="2">Anaphase-promoting complex subunit 5</fullName>
    </recommendedName>
    <alternativeName>
        <fullName evidence="7">Cyclosome subunit 5</fullName>
    </alternativeName>
</protein>
<dbReference type="Gene3D" id="1.25.40.10">
    <property type="entry name" value="Tetratricopeptide repeat domain"/>
    <property type="match status" value="1"/>
</dbReference>
<gene>
    <name evidence="11" type="ORF">KAF25_008040</name>
</gene>
<sequence length="803" mass="91031">MARYLNPAKIGLLALVELYVEGAVPSDAILPVLSFVTSHLMDHTTTKMSADQSERWSKAERTVGLVISIKDFEKLLGSYPFLMGMPGRRLWDQFLGKLWEINSLDALHKFFDNLSGMLAKTKEERKRLAELGQPAEEDEGIKLSANSPFGTFVRRARLEYQRLRFHDCTELWKHFVRYRQPTASYLKRKIPGFGRLSFDNVLLMGEQEDWDHQSVMNLASVAYGDMLTGDQSGSLPVSTDDIESLLEFQIEQMQKFGNRIPLEIRHQFHDLLNDSYLIPSLTHYLKYMPYTGTPCGRQLTTCRFLDSWRAGDYPTAFDYLHRYFDYTMQNRDRLFYQYALMNLAVLQADFGCHKEAVATMLETVSTARENRDMTCLNFALNWLFHFGRAHPDLVQSLESNSMLGTGKESLAFLRVKAKETGMWTLWSSVLLSEAKLTLLNGDSVATAFESVVRSSHIIVERNMKNMFGSHLSLTSALWDRLGLSTLSSATCEVFLKCHARNAVFDDELKLTCRLALLLASRGRYDDALSKLEELEENSLRSWKPSQYWHKYRGVVKLKRDLHHNNLEGAERLLSQILQSKMDDLEPDMAFLVDTLHIDYLTRRGDLQAAFAKVDSMMSELQDEKKDVVLRVKLLLLKASLLDKSGRPQRAFTTVMRAASISWGARLIPCLWQAIGSLSNILISLAEFEAASQLLLAVIPRSLECETASLTAQLYCYLADAHMGLAGGCEPKSSRRVEYMTKALAAVQKSFDHYSAVEDINMQCQMMAKKAMIMKLTGDLVLAADYAAAYVSLRKTAETLSIGG</sequence>
<keyword evidence="3" id="KW-0132">Cell division</keyword>
<dbReference type="Proteomes" id="UP000782241">
    <property type="component" value="Unassembled WGS sequence"/>
</dbReference>
<dbReference type="GO" id="GO:0051301">
    <property type="term" value="P:cell division"/>
    <property type="evidence" value="ECO:0007669"/>
    <property type="project" value="UniProtKB-KW"/>
</dbReference>
<keyword evidence="12" id="KW-1185">Reference proteome</keyword>
<comment type="function">
    <text evidence="8">Component of the anaphase promoting complex/cyclosome (APC/C), a cell cycle-regulated E3 ubiquitin ligase that controls progression through mitosis and the G1 phase of the cell cycle. The APC/C complex acts by mediating ubiquitination and subsequent degradation of target proteins: it mainly mediates the formation of 'Lys-11'-linked polyubiquitin chains and, to a lower extent, the formation of 'Lys-48'- and 'Lys-63'-linked polyubiquitin chains. The APC/C complex catalyzes assembly of branched 'Lys-11'-/'Lys-48'-linked branched ubiquitin chains on target proteins.</text>
</comment>
<accession>A0A9P7KZA1</accession>
<organism evidence="11 12">
    <name type="scientific">Fusarium avenaceum</name>
    <dbReference type="NCBI Taxonomy" id="40199"/>
    <lineage>
        <taxon>Eukaryota</taxon>
        <taxon>Fungi</taxon>
        <taxon>Dikarya</taxon>
        <taxon>Ascomycota</taxon>
        <taxon>Pezizomycotina</taxon>
        <taxon>Sordariomycetes</taxon>
        <taxon>Hypocreomycetidae</taxon>
        <taxon>Hypocreales</taxon>
        <taxon>Nectriaceae</taxon>
        <taxon>Fusarium</taxon>
        <taxon>Fusarium tricinctum species complex</taxon>
    </lineage>
</organism>
<keyword evidence="6" id="KW-0131">Cell cycle</keyword>
<evidence type="ECO:0000256" key="4">
    <source>
        <dbReference type="ARBA" id="ARBA00022776"/>
    </source>
</evidence>
<reference evidence="11" key="1">
    <citation type="submission" date="2021-04" db="EMBL/GenBank/DDBJ databases">
        <title>Draft genome of Fusarium avenaceum strain F156N33, isolated from an atmospheric sample in Virginia.</title>
        <authorList>
            <person name="Yang S."/>
            <person name="Vinatzer B.A."/>
            <person name="Coleman J."/>
        </authorList>
    </citation>
    <scope>NUCLEOTIDE SEQUENCE</scope>
    <source>
        <strain evidence="11">F156N33</strain>
    </source>
</reference>
<dbReference type="InterPro" id="IPR011990">
    <property type="entry name" value="TPR-like_helical_dom_sf"/>
</dbReference>
<feature type="domain" description="Anaphase-promoting complex subunit 5" evidence="10">
    <location>
        <begin position="302"/>
        <end position="389"/>
    </location>
</feature>
<dbReference type="EMBL" id="JAGPUO010000002">
    <property type="protein sequence ID" value="KAG5664306.1"/>
    <property type="molecule type" value="Genomic_DNA"/>
</dbReference>
<dbReference type="GO" id="GO:0070979">
    <property type="term" value="P:protein K11-linked ubiquitination"/>
    <property type="evidence" value="ECO:0007669"/>
    <property type="project" value="TreeGrafter"/>
</dbReference>
<keyword evidence="5" id="KW-0833">Ubl conjugation pathway</keyword>
<keyword evidence="4" id="KW-0498">Mitosis</keyword>
<evidence type="ECO:0000256" key="8">
    <source>
        <dbReference type="ARBA" id="ARBA00045696"/>
    </source>
</evidence>
<evidence type="ECO:0000256" key="3">
    <source>
        <dbReference type="ARBA" id="ARBA00022618"/>
    </source>
</evidence>
<dbReference type="AlphaFoldDB" id="A0A9P7KZA1"/>
<keyword evidence="9" id="KW-0732">Signal</keyword>
<name>A0A9P7KZA1_9HYPO</name>
<dbReference type="PANTHER" id="PTHR12830">
    <property type="entry name" value="ANAPHASE-PROMOTING COMPLEX SUBUNIT 5"/>
    <property type="match status" value="1"/>
</dbReference>
<evidence type="ECO:0000256" key="1">
    <source>
        <dbReference type="ARBA" id="ARBA00007450"/>
    </source>
</evidence>
<dbReference type="GO" id="GO:0005680">
    <property type="term" value="C:anaphase-promoting complex"/>
    <property type="evidence" value="ECO:0007669"/>
    <property type="project" value="InterPro"/>
</dbReference>
<dbReference type="PANTHER" id="PTHR12830:SF9">
    <property type="entry name" value="ANAPHASE-PROMOTING COMPLEX SUBUNIT 5"/>
    <property type="match status" value="1"/>
</dbReference>
<proteinExistence type="inferred from homology"/>
<evidence type="ECO:0000256" key="6">
    <source>
        <dbReference type="ARBA" id="ARBA00023306"/>
    </source>
</evidence>
<comment type="caution">
    <text evidence="11">The sequence shown here is derived from an EMBL/GenBank/DDBJ whole genome shotgun (WGS) entry which is preliminary data.</text>
</comment>
<evidence type="ECO:0000259" key="10">
    <source>
        <dbReference type="Pfam" id="PF12862"/>
    </source>
</evidence>
<dbReference type="InterPro" id="IPR037679">
    <property type="entry name" value="Apc5"/>
</dbReference>
<evidence type="ECO:0000256" key="9">
    <source>
        <dbReference type="SAM" id="SignalP"/>
    </source>
</evidence>
<dbReference type="GO" id="GO:0045842">
    <property type="term" value="P:positive regulation of mitotic metaphase/anaphase transition"/>
    <property type="evidence" value="ECO:0007669"/>
    <property type="project" value="TreeGrafter"/>
</dbReference>
<evidence type="ECO:0000313" key="12">
    <source>
        <dbReference type="Proteomes" id="UP000782241"/>
    </source>
</evidence>
<evidence type="ECO:0000256" key="5">
    <source>
        <dbReference type="ARBA" id="ARBA00022786"/>
    </source>
</evidence>